<accession>A0A0G1JTM9</accession>
<organism evidence="3 4">
    <name type="scientific">Candidatus Gottesmanbacteria bacterium GW2011_GWB1_44_11c</name>
    <dbReference type="NCBI Taxonomy" id="1618447"/>
    <lineage>
        <taxon>Bacteria</taxon>
        <taxon>Candidatus Gottesmaniibacteriota</taxon>
    </lineage>
</organism>
<name>A0A0G1JTM9_9BACT</name>
<evidence type="ECO:0000313" key="3">
    <source>
        <dbReference type="EMBL" id="KKT38829.1"/>
    </source>
</evidence>
<reference evidence="3 4" key="1">
    <citation type="journal article" date="2015" name="Nature">
        <title>rRNA introns, odd ribosomes, and small enigmatic genomes across a large radiation of phyla.</title>
        <authorList>
            <person name="Brown C.T."/>
            <person name="Hug L.A."/>
            <person name="Thomas B.C."/>
            <person name="Sharon I."/>
            <person name="Castelle C.J."/>
            <person name="Singh A."/>
            <person name="Wilkins M.J."/>
            <person name="Williams K.H."/>
            <person name="Banfield J.F."/>
        </authorList>
    </citation>
    <scope>NUCLEOTIDE SEQUENCE [LARGE SCALE GENOMIC DNA]</scope>
</reference>
<keyword evidence="1" id="KW-0812">Transmembrane</keyword>
<dbReference type="InterPro" id="IPR013229">
    <property type="entry name" value="PEGA"/>
</dbReference>
<keyword evidence="1" id="KW-1133">Transmembrane helix</keyword>
<gene>
    <name evidence="3" type="ORF">UW22_C0005G0003</name>
</gene>
<evidence type="ECO:0000259" key="2">
    <source>
        <dbReference type="Pfam" id="PF08308"/>
    </source>
</evidence>
<feature type="domain" description="PEGA" evidence="2">
    <location>
        <begin position="50"/>
        <end position="110"/>
    </location>
</feature>
<dbReference type="EMBL" id="LCHM01000005">
    <property type="protein sequence ID" value="KKT38829.1"/>
    <property type="molecule type" value="Genomic_DNA"/>
</dbReference>
<feature type="transmembrane region" description="Helical" evidence="1">
    <location>
        <begin position="12"/>
        <end position="32"/>
    </location>
</feature>
<keyword evidence="3" id="KW-0418">Kinase</keyword>
<dbReference type="Pfam" id="PF08308">
    <property type="entry name" value="PEGA"/>
    <property type="match status" value="1"/>
</dbReference>
<evidence type="ECO:0000313" key="4">
    <source>
        <dbReference type="Proteomes" id="UP000034617"/>
    </source>
</evidence>
<evidence type="ECO:0000256" key="1">
    <source>
        <dbReference type="SAM" id="Phobius"/>
    </source>
</evidence>
<dbReference type="AlphaFoldDB" id="A0A0G1JTM9"/>
<dbReference type="Pfam" id="PF07676">
    <property type="entry name" value="PD40"/>
    <property type="match status" value="1"/>
</dbReference>
<protein>
    <submittedName>
        <fullName evidence="3">Protein kinase</fullName>
    </submittedName>
</protein>
<keyword evidence="1" id="KW-0472">Membrane</keyword>
<proteinExistence type="predicted"/>
<dbReference type="SUPFAM" id="SSF82171">
    <property type="entry name" value="DPP6 N-terminal domain-like"/>
    <property type="match status" value="1"/>
</dbReference>
<keyword evidence="3" id="KW-0808">Transferase</keyword>
<dbReference type="InterPro" id="IPR011042">
    <property type="entry name" value="6-blade_b-propeller_TolB-like"/>
</dbReference>
<comment type="caution">
    <text evidence="3">The sequence shown here is derived from an EMBL/GenBank/DDBJ whole genome shotgun (WGS) entry which is preliminary data.</text>
</comment>
<dbReference type="Proteomes" id="UP000034617">
    <property type="component" value="Unassembled WGS sequence"/>
</dbReference>
<dbReference type="Gene3D" id="2.120.10.30">
    <property type="entry name" value="TolB, C-terminal domain"/>
    <property type="match status" value="1"/>
</dbReference>
<dbReference type="GO" id="GO:0016301">
    <property type="term" value="F:kinase activity"/>
    <property type="evidence" value="ECO:0007669"/>
    <property type="project" value="UniProtKB-KW"/>
</dbReference>
<dbReference type="InterPro" id="IPR011659">
    <property type="entry name" value="WD40"/>
</dbReference>
<sequence length="431" mass="47573">MGMAIKNITSTVFSIATVLVIIGASLTVIAYGRGYRLDFTNKSFGTTGLVAATSDPTGAQLFIDGKPKSATNTNLNIAPGWYTVTVVKNGYQPWEKRIRVQGEVLTRVDAMLFSSNPSLFALTTSGVTNPVLSPDGTKLAYVVPEVPEATNGAQMVSRAGVWVLDLLDKPLGLNRDARQIVKREQLDTDQALLFWSPDSKQLLLTTNTNEAYLLESDKLNDIPKPQFDITILQKDWDEMRAAKEKEKLLSLKDEVMNIATSSMSILSFSPDETKILYEASHSTTIPVIINPPLIGTNPTEEVREIKPGNLYVYDVKEDRNYFVGMTKDLITQPLPTPSIQPETLLQPISNFKFQISNSAIQWLPTSRHLVITSKDKVEVMDCDGTNRKTVYAGPFWDGFVAPWSNAGRLVILTNLNPSAQAIGNLYAVNIR</sequence>